<evidence type="ECO:0000256" key="9">
    <source>
        <dbReference type="ARBA" id="ARBA00022845"/>
    </source>
</evidence>
<evidence type="ECO:0000256" key="5">
    <source>
        <dbReference type="ARBA" id="ARBA00022737"/>
    </source>
</evidence>
<dbReference type="PATRIC" id="fig|1279009.4.peg.3457"/>
<feature type="domain" description="ABC transporter" evidence="13">
    <location>
        <begin position="4"/>
        <end position="252"/>
    </location>
</feature>
<dbReference type="InterPro" id="IPR017871">
    <property type="entry name" value="ABC_transporter-like_CS"/>
</dbReference>
<keyword evidence="12" id="KW-0175">Coiled coil</keyword>
<protein>
    <submittedName>
        <fullName evidence="14">Putative ABC transporter ATP-binding protein</fullName>
    </submittedName>
</protein>
<keyword evidence="10" id="KW-0694">RNA-binding</keyword>
<name>M7NSJ6_9BACT</name>
<keyword evidence="6" id="KW-0547">Nucleotide-binding</keyword>
<evidence type="ECO:0000256" key="6">
    <source>
        <dbReference type="ARBA" id="ARBA00022741"/>
    </source>
</evidence>
<keyword evidence="8 14" id="KW-0067">ATP-binding</keyword>
<keyword evidence="15" id="KW-1185">Reference proteome</keyword>
<dbReference type="InterPro" id="IPR003439">
    <property type="entry name" value="ABC_transporter-like_ATP-bd"/>
</dbReference>
<evidence type="ECO:0000313" key="14">
    <source>
        <dbReference type="EMBL" id="EMR01459.1"/>
    </source>
</evidence>
<evidence type="ECO:0000256" key="3">
    <source>
        <dbReference type="ARBA" id="ARBA00022555"/>
    </source>
</evidence>
<dbReference type="GO" id="GO:0000049">
    <property type="term" value="F:tRNA binding"/>
    <property type="evidence" value="ECO:0007669"/>
    <property type="project" value="UniProtKB-KW"/>
</dbReference>
<dbReference type="Pfam" id="PF12848">
    <property type="entry name" value="ABC_tran_Xtn"/>
    <property type="match status" value="1"/>
</dbReference>
<dbReference type="GO" id="GO:0016887">
    <property type="term" value="F:ATP hydrolysis activity"/>
    <property type="evidence" value="ECO:0007669"/>
    <property type="project" value="InterPro"/>
</dbReference>
<dbReference type="InterPro" id="IPR037118">
    <property type="entry name" value="Val-tRNA_synth_C_sf"/>
</dbReference>
<evidence type="ECO:0000256" key="11">
    <source>
        <dbReference type="ARBA" id="ARBA00022917"/>
    </source>
</evidence>
<dbReference type="InterPro" id="IPR003593">
    <property type="entry name" value="AAA+_ATPase"/>
</dbReference>
<evidence type="ECO:0000313" key="15">
    <source>
        <dbReference type="Proteomes" id="UP000011910"/>
    </source>
</evidence>
<evidence type="ECO:0000259" key="13">
    <source>
        <dbReference type="PROSITE" id="PS50893"/>
    </source>
</evidence>
<dbReference type="GO" id="GO:0006412">
    <property type="term" value="P:translation"/>
    <property type="evidence" value="ECO:0007669"/>
    <property type="project" value="UniProtKB-KW"/>
</dbReference>
<dbReference type="CDD" id="cd03221">
    <property type="entry name" value="ABCF_EF-3"/>
    <property type="match status" value="2"/>
</dbReference>
<dbReference type="GO" id="GO:0006417">
    <property type="term" value="P:regulation of translation"/>
    <property type="evidence" value="ECO:0007669"/>
    <property type="project" value="UniProtKB-KW"/>
</dbReference>
<dbReference type="InterPro" id="IPR032781">
    <property type="entry name" value="ABC_tran_Xtn"/>
</dbReference>
<dbReference type="InterPro" id="IPR027417">
    <property type="entry name" value="P-loop_NTPase"/>
</dbReference>
<gene>
    <name evidence="14" type="ORF">ADICEAN_03415</name>
</gene>
<evidence type="ECO:0000256" key="4">
    <source>
        <dbReference type="ARBA" id="ARBA00022730"/>
    </source>
</evidence>
<keyword evidence="4" id="KW-0699">rRNA-binding</keyword>
<dbReference type="PANTHER" id="PTHR42855:SF1">
    <property type="entry name" value="ABC TRANSPORTER DOMAIN-CONTAINING PROTEIN"/>
    <property type="match status" value="1"/>
</dbReference>
<keyword evidence="7" id="KW-0378">Hydrolase</keyword>
<dbReference type="Gene3D" id="1.10.287.380">
    <property type="entry name" value="Valyl-tRNA synthetase, C-terminal domain"/>
    <property type="match status" value="1"/>
</dbReference>
<evidence type="ECO:0000256" key="12">
    <source>
        <dbReference type="SAM" id="Coils"/>
    </source>
</evidence>
<reference evidence="14 15" key="1">
    <citation type="journal article" date="2013" name="Genome Announc.">
        <title>Draft Genome Sequence of Cesiribacter andamanensis Strain AMV16T, Isolated from a Soil Sample from a Mud Volcano in the Andaman Islands, India.</title>
        <authorList>
            <person name="Shivaji S."/>
            <person name="Ara S."/>
            <person name="Begum Z."/>
            <person name="Srinivas T.N."/>
            <person name="Singh A."/>
            <person name="Kumar Pinnaka A."/>
        </authorList>
    </citation>
    <scope>NUCLEOTIDE SEQUENCE [LARGE SCALE GENOMIC DNA]</scope>
    <source>
        <strain evidence="14 15">AMV16</strain>
    </source>
</reference>
<dbReference type="STRING" id="1279009.ADICEAN_03415"/>
<keyword evidence="3" id="KW-0820">tRNA-binding</keyword>
<feature type="domain" description="ABC transporter" evidence="13">
    <location>
        <begin position="317"/>
        <end position="535"/>
    </location>
</feature>
<evidence type="ECO:0000256" key="8">
    <source>
        <dbReference type="ARBA" id="ARBA00022840"/>
    </source>
</evidence>
<keyword evidence="11" id="KW-0648">Protein biosynthesis</keyword>
<dbReference type="OrthoDB" id="1521973at2"/>
<dbReference type="FunFam" id="3.40.50.300:FF:000183">
    <property type="entry name" value="ABC transporter ATP-binding protein yjjK"/>
    <property type="match status" value="1"/>
</dbReference>
<dbReference type="RefSeq" id="WP_009196798.1">
    <property type="nucleotide sequence ID" value="NZ_AODQ01000114.1"/>
</dbReference>
<dbReference type="EMBL" id="AODQ01000114">
    <property type="protein sequence ID" value="EMR01459.1"/>
    <property type="molecule type" value="Genomic_DNA"/>
</dbReference>
<sequence length="628" mass="71243">MNILSVENLSKQYHQRQLFDTITFGIGQGQKVALIGRNGTGKSTLLKILAGVESADAGQVVYRSGTLVAYLPQHPKFNENNTVREALFDSSNPTLSILAEYEYLLEVINEKPELGDRFQEVMSQIDSHNLWDFESQVKQILGKLGIHDLQHPVKALSGGQRRRVALAKALLERPHFLILDEPTNHLDLPAIEWLEEYLSKAQLSLLMVTHDRYFMEQVTNEVLELSQTKLFGYRGSYSYYLEKKAERQEQQQAEVDKAKNLMRKELDWVRRQPKARGTKAKYRMDAFEDLKEKAGQKVGEKDISLQTIGRRLGTKIVELEGISKSYGDKQLFQNFSYSFRRGDKLGLIGPNGAGKSTFLNILTGAITPDTGTVDVGQTLQIGYYRQEEQIFDPNMRVIEVVKEVAEVIPMADGRTLTAGNLLLEFGFSGDQQYTLVGKLSGGEKRRLQLLRILMQNPNFLILDEPTNDLDISTLNVLENFLESYGGCLIIVSHDRYFMDRLVDHLFVFGQGGIRDFPGNYTDWRLAQEEEQTAASAAPAPKPAAKPIEAPVVAKPVIEKRKLSYKEQKEFEKLEKEIAQINKQKEVLIQKMNAGGDHAELMAWGQELEVLNEQLDEKEMRWLELSELA</sequence>
<dbReference type="PROSITE" id="PS50893">
    <property type="entry name" value="ABC_TRANSPORTER_2"/>
    <property type="match status" value="2"/>
</dbReference>
<dbReference type="PANTHER" id="PTHR42855">
    <property type="entry name" value="ABC TRANSPORTER ATP-BINDING SUBUNIT"/>
    <property type="match status" value="1"/>
</dbReference>
<evidence type="ECO:0000256" key="2">
    <source>
        <dbReference type="ARBA" id="ARBA00022490"/>
    </source>
</evidence>
<dbReference type="InterPro" id="IPR032524">
    <property type="entry name" value="ABC_tran_C"/>
</dbReference>
<dbReference type="GO" id="GO:0005524">
    <property type="term" value="F:ATP binding"/>
    <property type="evidence" value="ECO:0007669"/>
    <property type="project" value="UniProtKB-KW"/>
</dbReference>
<dbReference type="SUPFAM" id="SSF52540">
    <property type="entry name" value="P-loop containing nucleoside triphosphate hydrolases"/>
    <property type="match status" value="2"/>
</dbReference>
<evidence type="ECO:0000256" key="7">
    <source>
        <dbReference type="ARBA" id="ARBA00022801"/>
    </source>
</evidence>
<dbReference type="SMART" id="SM00382">
    <property type="entry name" value="AAA"/>
    <property type="match status" value="2"/>
</dbReference>
<dbReference type="FunFam" id="3.40.50.300:FF:000011">
    <property type="entry name" value="Putative ABC transporter ATP-binding component"/>
    <property type="match status" value="1"/>
</dbReference>
<dbReference type="AlphaFoldDB" id="M7NSJ6"/>
<dbReference type="InterPro" id="IPR051309">
    <property type="entry name" value="ABCF_ATPase"/>
</dbReference>
<dbReference type="Gene3D" id="3.40.50.300">
    <property type="entry name" value="P-loop containing nucleotide triphosphate hydrolases"/>
    <property type="match status" value="2"/>
</dbReference>
<feature type="coiled-coil region" evidence="12">
    <location>
        <begin position="563"/>
        <end position="620"/>
    </location>
</feature>
<dbReference type="Pfam" id="PF16326">
    <property type="entry name" value="ABC_tran_CTD"/>
    <property type="match status" value="1"/>
</dbReference>
<dbReference type="GO" id="GO:0019843">
    <property type="term" value="F:rRNA binding"/>
    <property type="evidence" value="ECO:0007669"/>
    <property type="project" value="UniProtKB-KW"/>
</dbReference>
<keyword evidence="2" id="KW-0963">Cytoplasm</keyword>
<dbReference type="GO" id="GO:0003677">
    <property type="term" value="F:DNA binding"/>
    <property type="evidence" value="ECO:0007669"/>
    <property type="project" value="InterPro"/>
</dbReference>
<keyword evidence="9" id="KW-0810">Translation regulation</keyword>
<dbReference type="eggNOG" id="COG0488">
    <property type="taxonomic scope" value="Bacteria"/>
</dbReference>
<keyword evidence="5" id="KW-0677">Repeat</keyword>
<dbReference type="Proteomes" id="UP000011910">
    <property type="component" value="Unassembled WGS sequence"/>
</dbReference>
<dbReference type="Pfam" id="PF00005">
    <property type="entry name" value="ABC_tran"/>
    <property type="match status" value="2"/>
</dbReference>
<dbReference type="PROSITE" id="PS00211">
    <property type="entry name" value="ABC_TRANSPORTER_1"/>
    <property type="match status" value="2"/>
</dbReference>
<evidence type="ECO:0000256" key="1">
    <source>
        <dbReference type="ARBA" id="ARBA00005868"/>
    </source>
</evidence>
<comment type="caution">
    <text evidence="14">The sequence shown here is derived from an EMBL/GenBank/DDBJ whole genome shotgun (WGS) entry which is preliminary data.</text>
</comment>
<evidence type="ECO:0000256" key="10">
    <source>
        <dbReference type="ARBA" id="ARBA00022884"/>
    </source>
</evidence>
<accession>M7NSJ6</accession>
<comment type="similarity">
    <text evidence="1">Belongs to the ABC transporter superfamily. ABCF family. Translational throttle EttA subfamily.</text>
</comment>
<organism evidence="14 15">
    <name type="scientific">Cesiribacter andamanensis AMV16</name>
    <dbReference type="NCBI Taxonomy" id="1279009"/>
    <lineage>
        <taxon>Bacteria</taxon>
        <taxon>Pseudomonadati</taxon>
        <taxon>Bacteroidota</taxon>
        <taxon>Cytophagia</taxon>
        <taxon>Cytophagales</taxon>
        <taxon>Cesiribacteraceae</taxon>
        <taxon>Cesiribacter</taxon>
    </lineage>
</organism>
<proteinExistence type="inferred from homology"/>